<dbReference type="PROSITE" id="PS51257">
    <property type="entry name" value="PROKAR_LIPOPROTEIN"/>
    <property type="match status" value="1"/>
</dbReference>
<reference evidence="3 4" key="1">
    <citation type="submission" date="2020-03" db="EMBL/GenBank/DDBJ databases">
        <title>Metabolic flexibility allows generalist bacteria to become dominant in a frequently disturbed ecosystem.</title>
        <authorList>
            <person name="Chen Y.-J."/>
            <person name="Leung P.M."/>
            <person name="Bay S.K."/>
            <person name="Hugenholtz P."/>
            <person name="Kessler A.J."/>
            <person name="Shelley G."/>
            <person name="Waite D.W."/>
            <person name="Cook P.L."/>
            <person name="Greening C."/>
        </authorList>
    </citation>
    <scope>NUCLEOTIDE SEQUENCE [LARGE SCALE GENOMIC DNA]</scope>
    <source>
        <strain evidence="3">SS_bin_28</strain>
    </source>
</reference>
<organism evidence="3 4">
    <name type="scientific">Eiseniibacteriota bacterium</name>
    <dbReference type="NCBI Taxonomy" id="2212470"/>
    <lineage>
        <taxon>Bacteria</taxon>
        <taxon>Candidatus Eiseniibacteriota</taxon>
    </lineage>
</organism>
<dbReference type="GO" id="GO:0016491">
    <property type="term" value="F:oxidoreductase activity"/>
    <property type="evidence" value="ECO:0007669"/>
    <property type="project" value="InterPro"/>
</dbReference>
<dbReference type="InterPro" id="IPR013766">
    <property type="entry name" value="Thioredoxin_domain"/>
</dbReference>
<dbReference type="InterPro" id="IPR047262">
    <property type="entry name" value="PRX-like1"/>
</dbReference>
<evidence type="ECO:0000313" key="3">
    <source>
        <dbReference type="EMBL" id="NNF05707.1"/>
    </source>
</evidence>
<comment type="caution">
    <text evidence="3">The sequence shown here is derived from an EMBL/GenBank/DDBJ whole genome shotgun (WGS) entry which is preliminary data.</text>
</comment>
<keyword evidence="1" id="KW-0732">Signal</keyword>
<accession>A0A7Y2H1J3</accession>
<dbReference type="InterPro" id="IPR036249">
    <property type="entry name" value="Thioredoxin-like_sf"/>
</dbReference>
<dbReference type="AlphaFoldDB" id="A0A7Y2H1J3"/>
<feature type="domain" description="Thioredoxin" evidence="2">
    <location>
        <begin position="65"/>
        <end position="218"/>
    </location>
</feature>
<proteinExistence type="predicted"/>
<dbReference type="PANTHER" id="PTHR43640:SF1">
    <property type="entry name" value="THIOREDOXIN-DEPENDENT PEROXIREDOXIN"/>
    <property type="match status" value="1"/>
</dbReference>
<dbReference type="EMBL" id="JABDJR010000111">
    <property type="protein sequence ID" value="NNF05707.1"/>
    <property type="molecule type" value="Genomic_DNA"/>
</dbReference>
<feature type="signal peptide" evidence="1">
    <location>
        <begin position="1"/>
        <end position="30"/>
    </location>
</feature>
<feature type="chain" id="PRO_5031106692" evidence="1">
    <location>
        <begin position="31"/>
        <end position="242"/>
    </location>
</feature>
<dbReference type="PROSITE" id="PS51352">
    <property type="entry name" value="THIOREDOXIN_2"/>
    <property type="match status" value="1"/>
</dbReference>
<dbReference type="InterPro" id="IPR000866">
    <property type="entry name" value="AhpC/TSA"/>
</dbReference>
<evidence type="ECO:0000259" key="2">
    <source>
        <dbReference type="PROSITE" id="PS51352"/>
    </source>
</evidence>
<gene>
    <name evidence="3" type="ORF">HKN21_02995</name>
</gene>
<dbReference type="GO" id="GO:0016209">
    <property type="term" value="F:antioxidant activity"/>
    <property type="evidence" value="ECO:0007669"/>
    <property type="project" value="InterPro"/>
</dbReference>
<dbReference type="PANTHER" id="PTHR43640">
    <property type="entry name" value="OS07G0260300 PROTEIN"/>
    <property type="match status" value="1"/>
</dbReference>
<dbReference type="Gene3D" id="3.40.30.10">
    <property type="entry name" value="Glutaredoxin"/>
    <property type="match status" value="1"/>
</dbReference>
<dbReference type="Proteomes" id="UP000547674">
    <property type="component" value="Unassembled WGS sequence"/>
</dbReference>
<dbReference type="SUPFAM" id="SSF52833">
    <property type="entry name" value="Thioredoxin-like"/>
    <property type="match status" value="1"/>
</dbReference>
<name>A0A7Y2H1J3_UNCEI</name>
<dbReference type="Pfam" id="PF00578">
    <property type="entry name" value="AhpC-TSA"/>
    <property type="match status" value="1"/>
</dbReference>
<sequence>MISMRLKQFPRLAMVLALPALLMACPSSNAEDTQADAKPGEIKKAEGQFKATGGANPLADAPVTAMMGKLAPDFTLTDTDGKKHQLSKYVAQGKVVVLEWFNPDCPFVKKHHLNNKTMKGAFEAFAEKDIVWLAINSGGKGKQGYGLERNQKARQEYDIVYPVLLDESGKVGQVYGAKTTPQLYVISREGNLVYNGPLDDVPNPGTIGDMDVFNSLMGNCCEGKDVEPTQIKSYGCSVKYAS</sequence>
<evidence type="ECO:0000313" key="4">
    <source>
        <dbReference type="Proteomes" id="UP000547674"/>
    </source>
</evidence>
<protein>
    <submittedName>
        <fullName evidence="3">Redoxin domain-containing protein</fullName>
    </submittedName>
</protein>
<evidence type="ECO:0000256" key="1">
    <source>
        <dbReference type="SAM" id="SignalP"/>
    </source>
</evidence>